<accession>A0A0C1R2S6</accession>
<evidence type="ECO:0000313" key="2">
    <source>
        <dbReference type="EMBL" id="KIE06575.1"/>
    </source>
</evidence>
<dbReference type="AlphaFoldDB" id="A0A0C1R2S6"/>
<organism evidence="2">
    <name type="scientific">Tolypothrix bouteillei VB521301</name>
    <dbReference type="NCBI Taxonomy" id="1479485"/>
    <lineage>
        <taxon>Bacteria</taxon>
        <taxon>Bacillati</taxon>
        <taxon>Cyanobacteriota</taxon>
        <taxon>Cyanophyceae</taxon>
        <taxon>Nostocales</taxon>
        <taxon>Tolypothrichaceae</taxon>
        <taxon>Tolypothrix</taxon>
    </lineage>
</organism>
<reference evidence="1" key="2">
    <citation type="submission" date="2019-11" db="EMBL/GenBank/DDBJ databases">
        <title>Improved Assembly of Tolypothrix boutellei genome.</title>
        <authorList>
            <person name="Sarangi A.N."/>
            <person name="Mukherjee M."/>
            <person name="Ghosh S."/>
            <person name="Singh D."/>
            <person name="Das A."/>
            <person name="Kant S."/>
            <person name="Prusty A."/>
            <person name="Tripathy S."/>
        </authorList>
    </citation>
    <scope>NUCLEOTIDE SEQUENCE</scope>
    <source>
        <strain evidence="1">VB521301</strain>
    </source>
</reference>
<name>A0A0C1R2S6_9CYAN</name>
<gene>
    <name evidence="2" type="ORF">DA73_0235045</name>
    <name evidence="1" type="ORF">DA73_0400035105</name>
</gene>
<dbReference type="Proteomes" id="UP000029738">
    <property type="component" value="Unassembled WGS sequence"/>
</dbReference>
<comment type="caution">
    <text evidence="2">The sequence shown here is derived from an EMBL/GenBank/DDBJ whole genome shotgun (WGS) entry which is preliminary data.</text>
</comment>
<keyword evidence="3" id="KW-1185">Reference proteome</keyword>
<dbReference type="STRING" id="1479485.DA73_0235045"/>
<proteinExistence type="predicted"/>
<reference evidence="2" key="1">
    <citation type="journal article" date="2015" name="Genome Announc.">
        <title>Draft Genome Sequence of Tolypothrix boutellei Strain VB521301.</title>
        <authorList>
            <person name="Chandrababunaidu M.M."/>
            <person name="Singh D."/>
            <person name="Sen D."/>
            <person name="Bhan S."/>
            <person name="Das S."/>
            <person name="Gupta A."/>
            <person name="Adhikary S.P."/>
            <person name="Tripathy S."/>
        </authorList>
    </citation>
    <scope>NUCLEOTIDE SEQUENCE</scope>
    <source>
        <strain evidence="2">VB521301</strain>
    </source>
</reference>
<evidence type="ECO:0000313" key="1">
    <source>
        <dbReference type="EMBL" id="KAF3884057.1"/>
    </source>
</evidence>
<dbReference type="EMBL" id="JHEG02000059">
    <property type="protein sequence ID" value="KIE06575.1"/>
    <property type="molecule type" value="Genomic_DNA"/>
</dbReference>
<sequence length="70" mass="8452">MIAPKKVQTFVCFNFVSWMLFTSRAIARYKMFLHLIYLYPNSTLFPTYEPSQIRFDEWREQPSSSPPRKL</sequence>
<dbReference type="RefSeq" id="WP_050046493.1">
    <property type="nucleotide sequence ID" value="NZ_JHEG04000001.1"/>
</dbReference>
<dbReference type="EMBL" id="JHEG04000001">
    <property type="protein sequence ID" value="KAF3884057.1"/>
    <property type="molecule type" value="Genomic_DNA"/>
</dbReference>
<evidence type="ECO:0000313" key="3">
    <source>
        <dbReference type="Proteomes" id="UP000029738"/>
    </source>
</evidence>
<protein>
    <submittedName>
        <fullName evidence="2">Uncharacterized protein</fullName>
    </submittedName>
</protein>